<protein>
    <submittedName>
        <fullName evidence="1">UDP-N-acetylmuramate dehydrogenase</fullName>
        <ecNumber evidence="1">1.3.1.98</ecNumber>
    </submittedName>
</protein>
<proteinExistence type="predicted"/>
<sequence length="311" mass="33364">MIGAMTQATTPAMTPAIAPVIGGRLRLGEPMQRHTSWRVGGPADRFYLPGTLEDLQGFLRRFAVPPLTWLGLGSNVLVRDGGLRGTTICLAHSLDQIILAESTLLRVGGGAGAVKIAHFAAKAGLAGAEFLAGIPGTLGGCLSMNAGAHGGDTWSLVEWVEVIHPHGEIQRLAPRDFQIGYREVNGHGDACFIAAGLRLIPEAKDQVMQRLRAWQEKRAATQPLEWPSCGSVFRNPPGDHAARLIEAAGLKGYRRGEAEVSSQHANFIINRGQARAEDIESLVAEVQARVEQQFAITLQAEMRILGEAQHA</sequence>
<keyword evidence="2" id="KW-1185">Reference proteome</keyword>
<dbReference type="EC" id="1.3.1.98" evidence="1"/>
<evidence type="ECO:0000313" key="1">
    <source>
        <dbReference type="EMBL" id="XRI73397.1"/>
    </source>
</evidence>
<reference evidence="1 2" key="1">
    <citation type="journal article" date="2021" name="ISME J.">
        <title>Genomic evolution of the class Acidithiobacillia: deep-branching Proteobacteria living in extreme acidic conditions.</title>
        <authorList>
            <person name="Moya-Beltran A."/>
            <person name="Beard S."/>
            <person name="Rojas-Villalobos C."/>
            <person name="Issotta F."/>
            <person name="Gallardo Y."/>
            <person name="Ulloa R."/>
            <person name="Giaveno A."/>
            <person name="Degli Esposti M."/>
            <person name="Johnson D.B."/>
            <person name="Quatrini R."/>
        </authorList>
    </citation>
    <scope>NUCLEOTIDE SEQUENCE [LARGE SCALE GENOMIC DNA]</scope>
    <source>
        <strain evidence="1 2">GG1-14</strain>
    </source>
</reference>
<organism evidence="1 2">
    <name type="scientific">Acidithiobacillus montserratensis</name>
    <dbReference type="NCBI Taxonomy" id="2729135"/>
    <lineage>
        <taxon>Bacteria</taxon>
        <taxon>Pseudomonadati</taxon>
        <taxon>Pseudomonadota</taxon>
        <taxon>Acidithiobacillia</taxon>
        <taxon>Acidithiobacillales</taxon>
        <taxon>Acidithiobacillaceae</taxon>
        <taxon>Acidithiobacillus</taxon>
    </lineage>
</organism>
<dbReference type="EMBL" id="CP127526">
    <property type="protein sequence ID" value="XRI73397.1"/>
    <property type="molecule type" value="Genomic_DNA"/>
</dbReference>
<dbReference type="Proteomes" id="UP001195965">
    <property type="component" value="Chromosome"/>
</dbReference>
<keyword evidence="1" id="KW-0560">Oxidoreductase</keyword>
<evidence type="ECO:0000313" key="2">
    <source>
        <dbReference type="Proteomes" id="UP001195965"/>
    </source>
</evidence>
<name>A0ACD5HEP1_9PROT</name>
<accession>A0ACD5HEP1</accession>
<gene>
    <name evidence="1" type="primary">murB</name>
    <name evidence="1" type="ORF">HHS34_013285</name>
</gene>